<feature type="transmembrane region" description="Helical" evidence="1">
    <location>
        <begin position="44"/>
        <end position="61"/>
    </location>
</feature>
<dbReference type="KEGG" id="npi:G7071_12165"/>
<dbReference type="AlphaFoldDB" id="A0A6G7YH58"/>
<dbReference type="EMBL" id="CP049866">
    <property type="protein sequence ID" value="QIK76069.1"/>
    <property type="molecule type" value="Genomic_DNA"/>
</dbReference>
<accession>A0A6G7YH58</accession>
<proteinExistence type="predicted"/>
<feature type="transmembrane region" description="Helical" evidence="1">
    <location>
        <begin position="73"/>
        <end position="96"/>
    </location>
</feature>
<keyword evidence="1" id="KW-1133">Transmembrane helix</keyword>
<evidence type="ECO:0000313" key="3">
    <source>
        <dbReference type="Proteomes" id="UP000502035"/>
    </source>
</evidence>
<dbReference type="Proteomes" id="UP000502035">
    <property type="component" value="Chromosome"/>
</dbReference>
<keyword evidence="1" id="KW-0812">Transmembrane</keyword>
<evidence type="ECO:0008006" key="4">
    <source>
        <dbReference type="Google" id="ProtNLM"/>
    </source>
</evidence>
<organism evidence="2 3">
    <name type="scientific">Nocardioides piscis</name>
    <dbReference type="NCBI Taxonomy" id="2714938"/>
    <lineage>
        <taxon>Bacteria</taxon>
        <taxon>Bacillati</taxon>
        <taxon>Actinomycetota</taxon>
        <taxon>Actinomycetes</taxon>
        <taxon>Propionibacteriales</taxon>
        <taxon>Nocardioidaceae</taxon>
        <taxon>Nocardioides</taxon>
    </lineage>
</organism>
<keyword evidence="1" id="KW-0472">Membrane</keyword>
<dbReference type="RefSeq" id="WP_166319116.1">
    <property type="nucleotide sequence ID" value="NZ_CP049866.1"/>
</dbReference>
<feature type="transmembrane region" description="Helical" evidence="1">
    <location>
        <begin position="20"/>
        <end position="38"/>
    </location>
</feature>
<gene>
    <name evidence="2" type="ORF">G7071_12165</name>
</gene>
<evidence type="ECO:0000256" key="1">
    <source>
        <dbReference type="SAM" id="Phobius"/>
    </source>
</evidence>
<protein>
    <recommendedName>
        <fullName evidence="4">DUF4175 domain-containing protein</fullName>
    </recommendedName>
</protein>
<sequence>MPQHQSPQPARERPGDASPWAFAGMIGLSADFFLFAATPTVVDAPWWAVGLLMLVWLVALVQGCRWFVRRPVGVLVLSVALAAGWFVVVLAGARWLDWA</sequence>
<name>A0A6G7YH58_9ACTN</name>
<keyword evidence="3" id="KW-1185">Reference proteome</keyword>
<evidence type="ECO:0000313" key="2">
    <source>
        <dbReference type="EMBL" id="QIK76069.1"/>
    </source>
</evidence>
<reference evidence="2 3" key="1">
    <citation type="submission" date="2020-03" db="EMBL/GenBank/DDBJ databases">
        <title>Nocardioides sp. nov., isolated from fish.</title>
        <authorList>
            <person name="Hyun D.-W."/>
            <person name="Bae J.-W."/>
        </authorList>
    </citation>
    <scope>NUCLEOTIDE SEQUENCE [LARGE SCALE GENOMIC DNA]</scope>
    <source>
        <strain evidence="2 3">HDW12A</strain>
    </source>
</reference>